<comment type="subunit">
    <text evidence="2">Monomer.</text>
</comment>
<feature type="domain" description="DUF1907" evidence="7">
    <location>
        <begin position="19"/>
        <end position="307"/>
    </location>
</feature>
<comment type="subcellular location">
    <subcellularLocation>
        <location evidence="1">Nucleus</location>
    </subcellularLocation>
</comment>
<dbReference type="GeneID" id="63752209"/>
<dbReference type="Pfam" id="PF08925">
    <property type="entry name" value="DUF1907"/>
    <property type="match status" value="1"/>
</dbReference>
<evidence type="ECO:0000256" key="2">
    <source>
        <dbReference type="ARBA" id="ARBA00011245"/>
    </source>
</evidence>
<protein>
    <recommendedName>
        <fullName evidence="7">DUF1907 domain-containing protein</fullName>
    </recommendedName>
</protein>
<dbReference type="GO" id="GO:0008270">
    <property type="term" value="F:zinc ion binding"/>
    <property type="evidence" value="ECO:0007669"/>
    <property type="project" value="TreeGrafter"/>
</dbReference>
<dbReference type="AlphaFoldDB" id="A0A1L9R7J4"/>
<evidence type="ECO:0000259" key="7">
    <source>
        <dbReference type="SMART" id="SM01168"/>
    </source>
</evidence>
<dbReference type="CDD" id="cd17298">
    <property type="entry name" value="DUF1907"/>
    <property type="match status" value="1"/>
</dbReference>
<dbReference type="OrthoDB" id="5119241at2759"/>
<evidence type="ECO:0000313" key="8">
    <source>
        <dbReference type="EMBL" id="OJJ30843.1"/>
    </source>
</evidence>
<keyword evidence="3" id="KW-0479">Metal-binding</keyword>
<proteinExistence type="predicted"/>
<accession>A0A1L9R7J4</accession>
<keyword evidence="9" id="KW-1185">Reference proteome</keyword>
<dbReference type="EMBL" id="KV878216">
    <property type="protein sequence ID" value="OJJ30843.1"/>
    <property type="molecule type" value="Genomic_DNA"/>
</dbReference>
<dbReference type="VEuPathDB" id="FungiDB:ASPWEDRAFT_44820"/>
<evidence type="ECO:0000256" key="1">
    <source>
        <dbReference type="ARBA" id="ARBA00004123"/>
    </source>
</evidence>
<dbReference type="SMART" id="SM01168">
    <property type="entry name" value="DUF1907"/>
    <property type="match status" value="1"/>
</dbReference>
<gene>
    <name evidence="8" type="ORF">ASPWEDRAFT_44820</name>
</gene>
<dbReference type="SUPFAM" id="SSF117856">
    <property type="entry name" value="AF0104/ALDC/Ptd012-like"/>
    <property type="match status" value="1"/>
</dbReference>
<dbReference type="PANTHER" id="PTHR13204:SF1">
    <property type="entry name" value="ESTER HYDROLASE C11ORF54"/>
    <property type="match status" value="1"/>
</dbReference>
<dbReference type="GO" id="GO:0005634">
    <property type="term" value="C:nucleus"/>
    <property type="evidence" value="ECO:0007669"/>
    <property type="project" value="UniProtKB-SubCell"/>
</dbReference>
<dbReference type="GO" id="GO:0016788">
    <property type="term" value="F:hydrolase activity, acting on ester bonds"/>
    <property type="evidence" value="ECO:0007669"/>
    <property type="project" value="TreeGrafter"/>
</dbReference>
<keyword evidence="5" id="KW-0862">Zinc</keyword>
<sequence length="312" mass="34404">MHTRKYPLSPPTLSELAETLKVPLSTNYDHSTVRVITCPDLRNAPFHLATPGISGDEKIADVGGQANLFPRPRLDKIYSMPELAKAMEMGSERGGLLGAGAGPFHVIGRNCELAPNFSWEGGFENVDNRTRVIQIRPDTGGVGVGVSPSVDCALMVNLYGSLGETGEVIRITARKRRGAEKSFTECIQTALKEAYGDSQTISLGGVFVVRSGKARYHVMPDFPPENELPFKNRKQLEEWLTYHDFGSPMVCLSVLHSADPDKLGLRMEHTHCFSAEENTGGHYHYNLKDEEVEYEGYFNAAKVLYRVDAAEA</sequence>
<evidence type="ECO:0000256" key="5">
    <source>
        <dbReference type="ARBA" id="ARBA00022833"/>
    </source>
</evidence>
<dbReference type="Proteomes" id="UP000184383">
    <property type="component" value="Unassembled WGS sequence"/>
</dbReference>
<evidence type="ECO:0000256" key="3">
    <source>
        <dbReference type="ARBA" id="ARBA00022723"/>
    </source>
</evidence>
<dbReference type="RefSeq" id="XP_040684520.1">
    <property type="nucleotide sequence ID" value="XM_040836361.1"/>
</dbReference>
<name>A0A1L9R7J4_ASPWE</name>
<keyword evidence="4" id="KW-0378">Hydrolase</keyword>
<organism evidence="8 9">
    <name type="scientific">Aspergillus wentii DTO 134E9</name>
    <dbReference type="NCBI Taxonomy" id="1073089"/>
    <lineage>
        <taxon>Eukaryota</taxon>
        <taxon>Fungi</taxon>
        <taxon>Dikarya</taxon>
        <taxon>Ascomycota</taxon>
        <taxon>Pezizomycotina</taxon>
        <taxon>Eurotiomycetes</taxon>
        <taxon>Eurotiomycetidae</taxon>
        <taxon>Eurotiales</taxon>
        <taxon>Aspergillaceae</taxon>
        <taxon>Aspergillus</taxon>
        <taxon>Aspergillus subgen. Cremei</taxon>
    </lineage>
</organism>
<reference evidence="9" key="1">
    <citation type="journal article" date="2017" name="Genome Biol.">
        <title>Comparative genomics reveals high biological diversity and specific adaptations in the industrially and medically important fungal genus Aspergillus.</title>
        <authorList>
            <person name="de Vries R.P."/>
            <person name="Riley R."/>
            <person name="Wiebenga A."/>
            <person name="Aguilar-Osorio G."/>
            <person name="Amillis S."/>
            <person name="Uchima C.A."/>
            <person name="Anderluh G."/>
            <person name="Asadollahi M."/>
            <person name="Askin M."/>
            <person name="Barry K."/>
            <person name="Battaglia E."/>
            <person name="Bayram O."/>
            <person name="Benocci T."/>
            <person name="Braus-Stromeyer S.A."/>
            <person name="Caldana C."/>
            <person name="Canovas D."/>
            <person name="Cerqueira G.C."/>
            <person name="Chen F."/>
            <person name="Chen W."/>
            <person name="Choi C."/>
            <person name="Clum A."/>
            <person name="Dos Santos R.A."/>
            <person name="Damasio A.R."/>
            <person name="Diallinas G."/>
            <person name="Emri T."/>
            <person name="Fekete E."/>
            <person name="Flipphi M."/>
            <person name="Freyberg S."/>
            <person name="Gallo A."/>
            <person name="Gournas C."/>
            <person name="Habgood R."/>
            <person name="Hainaut M."/>
            <person name="Harispe M.L."/>
            <person name="Henrissat B."/>
            <person name="Hilden K.S."/>
            <person name="Hope R."/>
            <person name="Hossain A."/>
            <person name="Karabika E."/>
            <person name="Karaffa L."/>
            <person name="Karanyi Z."/>
            <person name="Krasevec N."/>
            <person name="Kuo A."/>
            <person name="Kusch H."/>
            <person name="LaButti K."/>
            <person name="Lagendijk E.L."/>
            <person name="Lapidus A."/>
            <person name="Levasseur A."/>
            <person name="Lindquist E."/>
            <person name="Lipzen A."/>
            <person name="Logrieco A.F."/>
            <person name="MacCabe A."/>
            <person name="Maekelae M.R."/>
            <person name="Malavazi I."/>
            <person name="Melin P."/>
            <person name="Meyer V."/>
            <person name="Mielnichuk N."/>
            <person name="Miskei M."/>
            <person name="Molnar A.P."/>
            <person name="Mule G."/>
            <person name="Ngan C.Y."/>
            <person name="Orejas M."/>
            <person name="Orosz E."/>
            <person name="Ouedraogo J.P."/>
            <person name="Overkamp K.M."/>
            <person name="Park H.-S."/>
            <person name="Perrone G."/>
            <person name="Piumi F."/>
            <person name="Punt P.J."/>
            <person name="Ram A.F."/>
            <person name="Ramon A."/>
            <person name="Rauscher S."/>
            <person name="Record E."/>
            <person name="Riano-Pachon D.M."/>
            <person name="Robert V."/>
            <person name="Roehrig J."/>
            <person name="Ruller R."/>
            <person name="Salamov A."/>
            <person name="Salih N.S."/>
            <person name="Samson R.A."/>
            <person name="Sandor E."/>
            <person name="Sanguinetti M."/>
            <person name="Schuetze T."/>
            <person name="Sepcic K."/>
            <person name="Shelest E."/>
            <person name="Sherlock G."/>
            <person name="Sophianopoulou V."/>
            <person name="Squina F.M."/>
            <person name="Sun H."/>
            <person name="Susca A."/>
            <person name="Todd R.B."/>
            <person name="Tsang A."/>
            <person name="Unkles S.E."/>
            <person name="van de Wiele N."/>
            <person name="van Rossen-Uffink D."/>
            <person name="Oliveira J.V."/>
            <person name="Vesth T.C."/>
            <person name="Visser J."/>
            <person name="Yu J.-H."/>
            <person name="Zhou M."/>
            <person name="Andersen M.R."/>
            <person name="Archer D.B."/>
            <person name="Baker S.E."/>
            <person name="Benoit I."/>
            <person name="Brakhage A.A."/>
            <person name="Braus G.H."/>
            <person name="Fischer R."/>
            <person name="Frisvad J.C."/>
            <person name="Goldman G.H."/>
            <person name="Houbraken J."/>
            <person name="Oakley B."/>
            <person name="Pocsi I."/>
            <person name="Scazzocchio C."/>
            <person name="Seiboth B."/>
            <person name="vanKuyk P.A."/>
            <person name="Wortman J."/>
            <person name="Dyer P.S."/>
            <person name="Grigoriev I.V."/>
        </authorList>
    </citation>
    <scope>NUCLEOTIDE SEQUENCE [LARGE SCALE GENOMIC DNA]</scope>
    <source>
        <strain evidence="9">DTO 134E9</strain>
    </source>
</reference>
<dbReference type="InterPro" id="IPR015021">
    <property type="entry name" value="C11orf54_DUF1907"/>
</dbReference>
<evidence type="ECO:0000256" key="6">
    <source>
        <dbReference type="ARBA" id="ARBA00023242"/>
    </source>
</evidence>
<evidence type="ECO:0000256" key="4">
    <source>
        <dbReference type="ARBA" id="ARBA00022801"/>
    </source>
</evidence>
<dbReference type="PANTHER" id="PTHR13204">
    <property type="entry name" value="PTD012 PROTEIN"/>
    <property type="match status" value="1"/>
</dbReference>
<evidence type="ECO:0000313" key="9">
    <source>
        <dbReference type="Proteomes" id="UP000184383"/>
    </source>
</evidence>
<keyword evidence="6" id="KW-0539">Nucleus</keyword>